<sequence>MKDIMKNYLLSLMKTHENLSLGECMHLSGMSALFIEEIMSELIEEELVYFDNGYHLNVDARCTLTISLFRNSNRVHMFYRIYNIVDQINVERDIIKKYINIEDIYDIIDTALSQYKSIQVIGISLPGIIEDSRVISTGINELENINLYGLLNRRYTQRILVENDVNTAAVGFYRSSPQYKNLAILFQPAVSYAGIGLVYDGHLIKGKSNLAGEAQYLPLAFTKPPLSLLQSREGFEELLMKYIQSIMAMTNPEAIGICCYAVRSYDRIIDRLKKIFPKEKDLPLFIQLDDLKDYILIGLNAMCKEKEKD</sequence>
<reference evidence="2 3" key="1">
    <citation type="submission" date="2016-10" db="EMBL/GenBank/DDBJ databases">
        <authorList>
            <person name="de Groot N.N."/>
        </authorList>
    </citation>
    <scope>NUCLEOTIDE SEQUENCE [LARGE SCALE GENOMIC DNA]</scope>
    <source>
        <strain evidence="2 3">S3b</strain>
    </source>
</reference>
<dbReference type="RefSeq" id="WP_074686613.1">
    <property type="nucleotide sequence ID" value="NZ_FNNF01000021.1"/>
</dbReference>
<comment type="similarity">
    <text evidence="1">Belongs to the ROK (NagC/XylR) family.</text>
</comment>
<organism evidence="2 3">
    <name type="scientific">Kandleria vitulina</name>
    <dbReference type="NCBI Taxonomy" id="1630"/>
    <lineage>
        <taxon>Bacteria</taxon>
        <taxon>Bacillati</taxon>
        <taxon>Bacillota</taxon>
        <taxon>Erysipelotrichia</taxon>
        <taxon>Erysipelotrichales</taxon>
        <taxon>Coprobacillaceae</taxon>
        <taxon>Kandleria</taxon>
    </lineage>
</organism>
<dbReference type="EMBL" id="FNNF01000021">
    <property type="protein sequence ID" value="SDW55916.1"/>
    <property type="molecule type" value="Genomic_DNA"/>
</dbReference>
<dbReference type="AlphaFoldDB" id="A0A1H2UIA8"/>
<dbReference type="eggNOG" id="COG1940">
    <property type="taxonomic scope" value="Bacteria"/>
</dbReference>
<dbReference type="Gene3D" id="3.30.420.40">
    <property type="match status" value="2"/>
</dbReference>
<evidence type="ECO:0000313" key="2">
    <source>
        <dbReference type="EMBL" id="SDW55916.1"/>
    </source>
</evidence>
<protein>
    <submittedName>
        <fullName evidence="2">ROK family protein</fullName>
    </submittedName>
</protein>
<dbReference type="InterPro" id="IPR043129">
    <property type="entry name" value="ATPase_NBD"/>
</dbReference>
<evidence type="ECO:0000313" key="3">
    <source>
        <dbReference type="Proteomes" id="UP000182429"/>
    </source>
</evidence>
<evidence type="ECO:0000256" key="1">
    <source>
        <dbReference type="ARBA" id="ARBA00006479"/>
    </source>
</evidence>
<accession>A0A1H2UIA8</accession>
<dbReference type="Proteomes" id="UP000182429">
    <property type="component" value="Unassembled WGS sequence"/>
</dbReference>
<dbReference type="InterPro" id="IPR000600">
    <property type="entry name" value="ROK"/>
</dbReference>
<dbReference type="OrthoDB" id="6501901at2"/>
<proteinExistence type="inferred from homology"/>
<dbReference type="Pfam" id="PF00480">
    <property type="entry name" value="ROK"/>
    <property type="match status" value="1"/>
</dbReference>
<name>A0A1H2UIA8_9FIRM</name>
<dbReference type="SUPFAM" id="SSF53067">
    <property type="entry name" value="Actin-like ATPase domain"/>
    <property type="match status" value="2"/>
</dbReference>
<dbReference type="STRING" id="1630.SAMN05216514_12213"/>
<gene>
    <name evidence="2" type="ORF">SAMN04487759_12120</name>
</gene>